<accession>A0A4R5BD19</accession>
<dbReference type="OrthoDB" id="3457128at2"/>
<evidence type="ECO:0000313" key="2">
    <source>
        <dbReference type="Proteomes" id="UP000294513"/>
    </source>
</evidence>
<proteinExistence type="predicted"/>
<evidence type="ECO:0000313" key="1">
    <source>
        <dbReference type="EMBL" id="TDD82636.1"/>
    </source>
</evidence>
<gene>
    <name evidence="1" type="ORF">E1298_22480</name>
</gene>
<sequence>MLDLISELQRTSTARWEEDAFEGHHATGALPGGGKPRPRLLYCKAILSCLAELEPDADFATVQITRADMNGKTGHQGNATLYSTFGRQARRSLVRRLGDGGLGGVLGGRDVVGYAVAETKIWSHRPHREGWLAALDDAGHVSRRFAAETLVRVLADWAARNPRLARIGAHLPPLTAVEDLCVVSGGHASPARAAGFLATTLRTASELHGASALAVLNVVHSELMEVLAIGDADHVDELTRGVKAQLSEIEYLWQRLDACGRERLASRLQPMLGDLNRRMEKDE</sequence>
<dbReference type="Proteomes" id="UP000294513">
    <property type="component" value="Unassembled WGS sequence"/>
</dbReference>
<protein>
    <submittedName>
        <fullName evidence="1">Uncharacterized protein</fullName>
    </submittedName>
</protein>
<name>A0A4R5BD19_9ACTN</name>
<comment type="caution">
    <text evidence="1">The sequence shown here is derived from an EMBL/GenBank/DDBJ whole genome shotgun (WGS) entry which is preliminary data.</text>
</comment>
<keyword evidence="2" id="KW-1185">Reference proteome</keyword>
<organism evidence="1 2">
    <name type="scientific">Actinomadura rubrisoli</name>
    <dbReference type="NCBI Taxonomy" id="2530368"/>
    <lineage>
        <taxon>Bacteria</taxon>
        <taxon>Bacillati</taxon>
        <taxon>Actinomycetota</taxon>
        <taxon>Actinomycetes</taxon>
        <taxon>Streptosporangiales</taxon>
        <taxon>Thermomonosporaceae</taxon>
        <taxon>Actinomadura</taxon>
    </lineage>
</organism>
<dbReference type="AlphaFoldDB" id="A0A4R5BD19"/>
<reference evidence="1 2" key="1">
    <citation type="submission" date="2019-03" db="EMBL/GenBank/DDBJ databases">
        <title>Draft genome sequences of novel Actinobacteria.</title>
        <authorList>
            <person name="Sahin N."/>
            <person name="Ay H."/>
            <person name="Saygin H."/>
        </authorList>
    </citation>
    <scope>NUCLEOTIDE SEQUENCE [LARGE SCALE GENOMIC DNA]</scope>
    <source>
        <strain evidence="1 2">H3C3</strain>
    </source>
</reference>
<dbReference type="RefSeq" id="WP_131896363.1">
    <property type="nucleotide sequence ID" value="NZ_SMKU01000122.1"/>
</dbReference>
<dbReference type="EMBL" id="SMKU01000122">
    <property type="protein sequence ID" value="TDD82636.1"/>
    <property type="molecule type" value="Genomic_DNA"/>
</dbReference>